<evidence type="ECO:0000256" key="7">
    <source>
        <dbReference type="ARBA" id="ARBA00023242"/>
    </source>
</evidence>
<dbReference type="SMART" id="SM00320">
    <property type="entry name" value="WD40"/>
    <property type="match status" value="3"/>
</dbReference>
<comment type="caution">
    <text evidence="14">The sequence shown here is derived from an EMBL/GenBank/DDBJ whole genome shotgun (WGS) entry which is preliminary data.</text>
</comment>
<dbReference type="GO" id="GO:0120330">
    <property type="term" value="C:rixosome complex"/>
    <property type="evidence" value="ECO:0007669"/>
    <property type="project" value="TreeGrafter"/>
</dbReference>
<dbReference type="InterPro" id="IPR015943">
    <property type="entry name" value="WD40/YVTN_repeat-like_dom_sf"/>
</dbReference>
<dbReference type="GO" id="GO:0006364">
    <property type="term" value="P:rRNA processing"/>
    <property type="evidence" value="ECO:0007669"/>
    <property type="project" value="TreeGrafter"/>
</dbReference>
<keyword evidence="5 10" id="KW-0853">WD repeat</keyword>
<proteinExistence type="evidence at protein level"/>
<evidence type="ECO:0000256" key="9">
    <source>
        <dbReference type="ARBA" id="ARBA00045929"/>
    </source>
</evidence>
<feature type="domain" description="WD repeat-containing protein 18 C-terminal" evidence="13">
    <location>
        <begin position="509"/>
        <end position="556"/>
    </location>
</feature>
<evidence type="ECO:0000256" key="10">
    <source>
        <dbReference type="PROSITE-ProRule" id="PRU00221"/>
    </source>
</evidence>
<evidence type="ECO:0000256" key="5">
    <source>
        <dbReference type="ARBA" id="ARBA00022574"/>
    </source>
</evidence>
<organism evidence="14 15">
    <name type="scientific">Labeo rohita</name>
    <name type="common">Indian major carp</name>
    <name type="synonym">Cyprinus rohita</name>
    <dbReference type="NCBI Taxonomy" id="84645"/>
    <lineage>
        <taxon>Eukaryota</taxon>
        <taxon>Metazoa</taxon>
        <taxon>Chordata</taxon>
        <taxon>Craniata</taxon>
        <taxon>Vertebrata</taxon>
        <taxon>Euteleostomi</taxon>
        <taxon>Actinopterygii</taxon>
        <taxon>Neopterygii</taxon>
        <taxon>Teleostei</taxon>
        <taxon>Ostariophysi</taxon>
        <taxon>Cypriniformes</taxon>
        <taxon>Cyprinidae</taxon>
        <taxon>Labeoninae</taxon>
        <taxon>Labeonini</taxon>
        <taxon>Labeo</taxon>
    </lineage>
</organism>
<accession>A0A498NJJ6</accession>
<dbReference type="EMBL" id="QBIY01011430">
    <property type="protein sequence ID" value="RXN32005.1"/>
    <property type="molecule type" value="Genomic_DNA"/>
</dbReference>
<dbReference type="STRING" id="84645.A0A498NJJ6"/>
<dbReference type="SUPFAM" id="SSF50978">
    <property type="entry name" value="WD40 repeat-like"/>
    <property type="match status" value="1"/>
</dbReference>
<feature type="repeat" description="WD" evidence="10">
    <location>
        <begin position="315"/>
        <end position="337"/>
    </location>
</feature>
<dbReference type="Pfam" id="PF00400">
    <property type="entry name" value="WD40"/>
    <property type="match status" value="2"/>
</dbReference>
<comment type="function">
    <text evidence="9">Functions as a component of the Five Friends of Methylated CHTOP (5FMC) complex; the 5FMC complex is recruited to ZNF148 by methylated CHTOP, leading to desumoylation of ZNF148 and subsequent transactivation of ZNF148 target genes. Component of the PELP1 complex involved in the nucleolar steps of 28S rRNA maturation and the subsequent nucleoplasmic transit of the pre-60S ribosomal subunit. May play a role during development.</text>
</comment>
<evidence type="ECO:0000256" key="3">
    <source>
        <dbReference type="ARBA" id="ARBA00021267"/>
    </source>
</evidence>
<evidence type="ECO:0000259" key="13">
    <source>
        <dbReference type="Pfam" id="PF14077"/>
    </source>
</evidence>
<evidence type="ECO:0000256" key="6">
    <source>
        <dbReference type="ARBA" id="ARBA00022737"/>
    </source>
</evidence>
<dbReference type="PROSITE" id="PS50082">
    <property type="entry name" value="WD_REPEATS_2"/>
    <property type="match status" value="2"/>
</dbReference>
<evidence type="ECO:0007829" key="16">
    <source>
        <dbReference type="PeptideAtlas" id="A0A498NJJ6"/>
    </source>
</evidence>
<evidence type="ECO:0000256" key="2">
    <source>
        <dbReference type="ARBA" id="ARBA00004642"/>
    </source>
</evidence>
<dbReference type="InterPro" id="IPR026987">
    <property type="entry name" value="WDR18_C"/>
</dbReference>
<reference evidence="14 15" key="1">
    <citation type="submission" date="2018-03" db="EMBL/GenBank/DDBJ databases">
        <title>Draft genome sequence of Rohu Carp (Labeo rohita).</title>
        <authorList>
            <person name="Das P."/>
            <person name="Kushwaha B."/>
            <person name="Joshi C.G."/>
            <person name="Kumar D."/>
            <person name="Nagpure N.S."/>
            <person name="Sahoo L."/>
            <person name="Das S.P."/>
            <person name="Bit A."/>
            <person name="Patnaik S."/>
            <person name="Meher P.K."/>
            <person name="Jayasankar P."/>
            <person name="Koringa P.G."/>
            <person name="Patel N.V."/>
            <person name="Hinsu A.T."/>
            <person name="Kumar R."/>
            <person name="Pandey M."/>
            <person name="Agarwal S."/>
            <person name="Srivastava S."/>
            <person name="Singh M."/>
            <person name="Iquebal M.A."/>
            <person name="Jaiswal S."/>
            <person name="Angadi U.B."/>
            <person name="Kumar N."/>
            <person name="Raza M."/>
            <person name="Shah T.M."/>
            <person name="Rai A."/>
            <person name="Jena J.K."/>
        </authorList>
    </citation>
    <scope>NUCLEOTIDE SEQUENCE [LARGE SCALE GENOMIC DNA]</scope>
    <source>
        <strain evidence="14">DASCIFA01</strain>
        <tissue evidence="14">Testis</tissue>
    </source>
</reference>
<keyword evidence="11" id="KW-0175">Coiled coil</keyword>
<dbReference type="InterPro" id="IPR036322">
    <property type="entry name" value="WD40_repeat_dom_sf"/>
</dbReference>
<keyword evidence="12" id="KW-0472">Membrane</keyword>
<dbReference type="PROSITE" id="PS50294">
    <property type="entry name" value="WD_REPEATS_REGION"/>
    <property type="match status" value="1"/>
</dbReference>
<dbReference type="PANTHER" id="PTHR18763:SF0">
    <property type="entry name" value="WD REPEAT-CONTAINING PROTEIN 18"/>
    <property type="match status" value="1"/>
</dbReference>
<keyword evidence="12" id="KW-1133">Transmembrane helix</keyword>
<dbReference type="GO" id="GO:0006261">
    <property type="term" value="P:DNA-templated DNA replication"/>
    <property type="evidence" value="ECO:0007669"/>
    <property type="project" value="TreeGrafter"/>
</dbReference>
<evidence type="ECO:0000256" key="8">
    <source>
        <dbReference type="ARBA" id="ARBA00024190"/>
    </source>
</evidence>
<dbReference type="Pfam" id="PF14077">
    <property type="entry name" value="WDR18_C"/>
    <property type="match status" value="1"/>
</dbReference>
<feature type="repeat" description="WD" evidence="10">
    <location>
        <begin position="391"/>
        <end position="432"/>
    </location>
</feature>
<dbReference type="GO" id="GO:0005730">
    <property type="term" value="C:nucleolus"/>
    <property type="evidence" value="ECO:0007669"/>
    <property type="project" value="UniProtKB-SubCell"/>
</dbReference>
<keyword evidence="4" id="KW-0963">Cytoplasm</keyword>
<dbReference type="GO" id="GO:0005656">
    <property type="term" value="C:nuclear pre-replicative complex"/>
    <property type="evidence" value="ECO:0007669"/>
    <property type="project" value="TreeGrafter"/>
</dbReference>
<evidence type="ECO:0000256" key="4">
    <source>
        <dbReference type="ARBA" id="ARBA00022490"/>
    </source>
</evidence>
<feature type="transmembrane region" description="Helical" evidence="12">
    <location>
        <begin position="12"/>
        <end position="33"/>
    </location>
</feature>
<keyword evidence="12" id="KW-0812">Transmembrane</keyword>
<comment type="subcellular location">
    <subcellularLocation>
        <location evidence="8">Dynein axonemal particle</location>
    </subcellularLocation>
    <subcellularLocation>
        <location evidence="1">Nucleus</location>
        <location evidence="1">Nucleolus</location>
    </subcellularLocation>
    <subcellularLocation>
        <location evidence="2">Nucleus</location>
        <location evidence="2">Nucleoplasm</location>
    </subcellularLocation>
</comment>
<evidence type="ECO:0000313" key="14">
    <source>
        <dbReference type="EMBL" id="RXN32005.1"/>
    </source>
</evidence>
<dbReference type="InterPro" id="IPR045227">
    <property type="entry name" value="WDR18/Ipi3/RID3"/>
</dbReference>
<keyword evidence="6" id="KW-0677">Repeat</keyword>
<keyword evidence="7" id="KW-0539">Nucleus</keyword>
<sequence length="557" mass="62035">MTSSKSSQTTRNIVIACLALWSIISLIIIVVWATSPEMKGASQCRTEMQALRERHEGAKVVWNKDRKALEELVRQGWRNQTALQKQIDEQKNQIQSLNVSLNTSQQENAILNENITILQGKIEQYKIMEENLTAEVTLQKDQIEALEHNLTLKAQELASCEALRIAAKQLQTAAEKQKQACETTRQYLQKQLMKCKEVEKHENEPEHEYHLELNDSGGQGITMNSVTLAVIGCLSLLLVPYVNRKFAGHFESTLSGPDLSVSIVLCCYCYRSEITYFEAVELDSSRTPEPRHILSRHSLPITDIHCGLMGPQARVATASLDQTVKVWEISSGEMLLSVLFDVGIMSVTFDPCEYFLFCGGSDGNIFQVSLCSTSLSRDKTFQTDSDGNQVFKGHRNLVTCLSVSMDGTLLLSGSNDETVRMWDVQSKQCIWSINHKGPVTNAAIIPAPANMFLADSHPAIPLPRFSRHLNPSEQGDGMGSGGVCLRLGANTQEPEGTHLEKADELYSLMCAVTDKSVFGDGENTKVRVSELEEEVKTLKKINKDLYEFSTQLLTKPN</sequence>
<dbReference type="InterPro" id="IPR001680">
    <property type="entry name" value="WD40_rpt"/>
</dbReference>
<feature type="coiled-coil region" evidence="11">
    <location>
        <begin position="80"/>
        <end position="180"/>
    </location>
</feature>
<keyword evidence="15" id="KW-1185">Reference proteome</keyword>
<dbReference type="Proteomes" id="UP000290572">
    <property type="component" value="Unassembled WGS sequence"/>
</dbReference>
<protein>
    <recommendedName>
        <fullName evidence="3">WD repeat-containing protein 18</fullName>
    </recommendedName>
</protein>
<dbReference type="GO" id="GO:0120293">
    <property type="term" value="C:dynein axonemal particle"/>
    <property type="evidence" value="ECO:0007669"/>
    <property type="project" value="UniProtKB-SubCell"/>
</dbReference>
<evidence type="ECO:0000256" key="12">
    <source>
        <dbReference type="SAM" id="Phobius"/>
    </source>
</evidence>
<name>A0A498NJJ6_LABRO</name>
<dbReference type="InterPro" id="IPR019775">
    <property type="entry name" value="WD40_repeat_CS"/>
</dbReference>
<evidence type="ECO:0000313" key="15">
    <source>
        <dbReference type="Proteomes" id="UP000290572"/>
    </source>
</evidence>
<dbReference type="PROSITE" id="PS00678">
    <property type="entry name" value="WD_REPEATS_1"/>
    <property type="match status" value="2"/>
</dbReference>
<gene>
    <name evidence="14" type="ORF">ROHU_036140</name>
</gene>
<evidence type="ECO:0000256" key="11">
    <source>
        <dbReference type="SAM" id="Coils"/>
    </source>
</evidence>
<evidence type="ECO:0000256" key="1">
    <source>
        <dbReference type="ARBA" id="ARBA00004604"/>
    </source>
</evidence>
<dbReference type="AlphaFoldDB" id="A0A498NJJ6"/>
<dbReference type="PANTHER" id="PTHR18763">
    <property type="entry name" value="WD-REPEAT PROTEIN 18"/>
    <property type="match status" value="1"/>
</dbReference>
<dbReference type="FunFam" id="2.130.10.10:FF:000467">
    <property type="entry name" value="WD repeat domain 18"/>
    <property type="match status" value="1"/>
</dbReference>
<keyword evidence="16" id="KW-1267">Proteomics identification</keyword>
<dbReference type="Gene3D" id="2.130.10.10">
    <property type="entry name" value="YVTN repeat-like/Quinoprotein amine dehydrogenase"/>
    <property type="match status" value="2"/>
</dbReference>